<dbReference type="SUPFAM" id="SSF55048">
    <property type="entry name" value="Probable ACP-binding domain of malonyl-CoA ACP transacylase"/>
    <property type="match status" value="1"/>
</dbReference>
<dbReference type="PROSITE" id="PS52004">
    <property type="entry name" value="KS3_2"/>
    <property type="match status" value="1"/>
</dbReference>
<feature type="region of interest" description="N-terminal hotdog fold" evidence="5">
    <location>
        <begin position="1750"/>
        <end position="1873"/>
    </location>
</feature>
<feature type="compositionally biased region" description="Pro residues" evidence="6">
    <location>
        <begin position="979"/>
        <end position="1002"/>
    </location>
</feature>
<feature type="domain" description="Ketosynthase family 3 (KS3)" evidence="8">
    <location>
        <begin position="9"/>
        <end position="464"/>
    </location>
</feature>
<dbReference type="InterPro" id="IPR013968">
    <property type="entry name" value="PKS_KR"/>
</dbReference>
<dbReference type="SUPFAM" id="SSF47336">
    <property type="entry name" value="ACP-like"/>
    <property type="match status" value="1"/>
</dbReference>
<evidence type="ECO:0000313" key="11">
    <source>
        <dbReference type="Proteomes" id="UP000282084"/>
    </source>
</evidence>
<dbReference type="Pfam" id="PF08659">
    <property type="entry name" value="KR"/>
    <property type="match status" value="1"/>
</dbReference>
<feature type="region of interest" description="Disordered" evidence="6">
    <location>
        <begin position="1231"/>
        <end position="1255"/>
    </location>
</feature>
<dbReference type="GO" id="GO:0006633">
    <property type="term" value="P:fatty acid biosynthetic process"/>
    <property type="evidence" value="ECO:0007669"/>
    <property type="project" value="TreeGrafter"/>
</dbReference>
<dbReference type="InterPro" id="IPR014043">
    <property type="entry name" value="Acyl_transferase_dom"/>
</dbReference>
<dbReference type="InterPro" id="IPR016039">
    <property type="entry name" value="Thiolase-like"/>
</dbReference>
<dbReference type="InterPro" id="IPR042104">
    <property type="entry name" value="PKS_dehydratase_sf"/>
</dbReference>
<evidence type="ECO:0000256" key="3">
    <source>
        <dbReference type="ARBA" id="ARBA00022679"/>
    </source>
</evidence>
<dbReference type="Pfam" id="PF00698">
    <property type="entry name" value="Acyl_transf_1"/>
    <property type="match status" value="1"/>
</dbReference>
<evidence type="ECO:0000256" key="1">
    <source>
        <dbReference type="ARBA" id="ARBA00022450"/>
    </source>
</evidence>
<dbReference type="PANTHER" id="PTHR43775:SF51">
    <property type="entry name" value="INACTIVE PHENOLPHTHIOCEROL SYNTHESIS POLYKETIDE SYNTHASE TYPE I PKS1-RELATED"/>
    <property type="match status" value="1"/>
</dbReference>
<dbReference type="CDD" id="cd00833">
    <property type="entry name" value="PKS"/>
    <property type="match status" value="1"/>
</dbReference>
<keyword evidence="2" id="KW-0597">Phosphoprotein</keyword>
<dbReference type="PANTHER" id="PTHR43775">
    <property type="entry name" value="FATTY ACID SYNTHASE"/>
    <property type="match status" value="1"/>
</dbReference>
<evidence type="ECO:0000256" key="2">
    <source>
        <dbReference type="ARBA" id="ARBA00022553"/>
    </source>
</evidence>
<feature type="region of interest" description="Disordered" evidence="6">
    <location>
        <begin position="946"/>
        <end position="1022"/>
    </location>
</feature>
<dbReference type="PROSITE" id="PS50075">
    <property type="entry name" value="CARRIER"/>
    <property type="match status" value="1"/>
</dbReference>
<feature type="compositionally biased region" description="Pro residues" evidence="6">
    <location>
        <begin position="1009"/>
        <end position="1020"/>
    </location>
</feature>
<dbReference type="Proteomes" id="UP000282084">
    <property type="component" value="Unassembled WGS sequence"/>
</dbReference>
<dbReference type="Gene3D" id="3.10.129.110">
    <property type="entry name" value="Polyketide synthase dehydratase"/>
    <property type="match status" value="1"/>
</dbReference>
<gene>
    <name evidence="10" type="ORF">C8E97_3145</name>
</gene>
<feature type="compositionally biased region" description="Pro residues" evidence="6">
    <location>
        <begin position="1233"/>
        <end position="1254"/>
    </location>
</feature>
<feature type="domain" description="Carrier" evidence="7">
    <location>
        <begin position="1154"/>
        <end position="1231"/>
    </location>
</feature>
<dbReference type="InterPro" id="IPR020841">
    <property type="entry name" value="PKS_Beta-ketoAc_synthase_dom"/>
</dbReference>
<dbReference type="OrthoDB" id="9778690at2"/>
<dbReference type="CDD" id="cd08953">
    <property type="entry name" value="KR_2_SDR_x"/>
    <property type="match status" value="1"/>
</dbReference>
<keyword evidence="1" id="KW-0596">Phosphopantetheine</keyword>
<dbReference type="InterPro" id="IPR036736">
    <property type="entry name" value="ACP-like_sf"/>
</dbReference>
<evidence type="ECO:0000256" key="5">
    <source>
        <dbReference type="PROSITE-ProRule" id="PRU01363"/>
    </source>
</evidence>
<dbReference type="InterPro" id="IPR057326">
    <property type="entry name" value="KR_dom"/>
</dbReference>
<evidence type="ECO:0000313" key="10">
    <source>
        <dbReference type="EMBL" id="RKT54502.1"/>
    </source>
</evidence>
<dbReference type="InterPro" id="IPR050091">
    <property type="entry name" value="PKS_NRPS_Biosynth_Enz"/>
</dbReference>
<evidence type="ECO:0000259" key="7">
    <source>
        <dbReference type="PROSITE" id="PS50075"/>
    </source>
</evidence>
<feature type="domain" description="PKS/mFAS DH" evidence="9">
    <location>
        <begin position="1750"/>
        <end position="2029"/>
    </location>
</feature>
<dbReference type="EMBL" id="RBXO01000001">
    <property type="protein sequence ID" value="RKT54502.1"/>
    <property type="molecule type" value="Genomic_DNA"/>
</dbReference>
<evidence type="ECO:0000259" key="8">
    <source>
        <dbReference type="PROSITE" id="PS52004"/>
    </source>
</evidence>
<dbReference type="InterPro" id="IPR049551">
    <property type="entry name" value="PKS_DH_C"/>
</dbReference>
<reference evidence="10 11" key="1">
    <citation type="submission" date="2018-10" db="EMBL/GenBank/DDBJ databases">
        <title>Sequencing the genomes of 1000 actinobacteria strains.</title>
        <authorList>
            <person name="Klenk H.-P."/>
        </authorList>
    </citation>
    <scope>NUCLEOTIDE SEQUENCE [LARGE SCALE GENOMIC DNA]</scope>
    <source>
        <strain evidence="10 11">DSM 43800</strain>
    </source>
</reference>
<dbReference type="InterPro" id="IPR014030">
    <property type="entry name" value="Ketoacyl_synth_N"/>
</dbReference>
<evidence type="ECO:0000256" key="6">
    <source>
        <dbReference type="SAM" id="MobiDB-lite"/>
    </source>
</evidence>
<feature type="compositionally biased region" description="Pro residues" evidence="6">
    <location>
        <begin position="1098"/>
        <end position="1122"/>
    </location>
</feature>
<dbReference type="SMART" id="SM00825">
    <property type="entry name" value="PKS_KS"/>
    <property type="match status" value="1"/>
</dbReference>
<dbReference type="Pfam" id="PF00550">
    <property type="entry name" value="PP-binding"/>
    <property type="match status" value="1"/>
</dbReference>
<sequence length="2047" mass="212851">MSEPSYSRQAPVAVVGVGALLPGCDDVEDFWRAVLTGRDLIGDVPATHWLLEDYYDPDPSAVDKTYGRRGAFLRPTEFDTLSFGIPPKALPATDTTQLLSLVVVERLLADAFGGRTPPDRERVGVVLGTAAVELLYTMAARLQRPVWLKALRASGIAEPEARRICDRIADHYPEWQEESFPGLLGNVVAGRVANRFDFHGANFITDAACASSLAAISTAVDQLALGRADVVITGGADTANDILMYMCFSKTPAMSPSGDCRPFSDLADGTVLGEGLVFFALKRLADAERDGDRVYGVIKGVGSSSDGKGAAVYTPVPQGQERALRRAYQAAGYGPDTVELVEAHGTGTKAGDAAEVAALREVFGPRAAGEPPRTALGSVKSQLGHLKSAAGAVGLLKALLALNQGVLPPTAKVRRPNPDLLLEGSPLYLNTAARPWVRGRGHPRRASVSSFGFGGSNFHLTVEEYVPAPGSAARRAPRFRALPAELVPLSAAGPVELLARLDALVAGPGGTAAKAKAAQGEFRAGDRHRLALVVRDAEDLARQAASVRGAIESHPAQPFATPGGAHYAVGDADPGALCLLFPGQGGQYPGMGGDVAAHLPRALAAWDAAASVDPDGWAPHRVAHPAPAFTDEERAAQQELLTATEWAQPALAVHSLALLEVLRSVGVRPDLVAGHSLGELVALHAAGVFDAPDLVRLARRRGELMGAVRGEPGAMLAVAAAVGRVEELLAESGADGVWVANHNGPEQVVVSGVADRVEALRGWLEQRGVRTRRLPVSHAFHTPLVADAGEPLLDFLHTVPVRSPLIPVVGNRDAAAYPDEPDAIRHALAAQVGAPVRFAEQVEELYRRGARTFVEVGAGSALTGLVSATLGDRPHLAVSTEPRRGDGVTGLSEALGRLAVAGVPVDFAGLWESYDRAEAGAREEPAADNRAVVSLLGVNYGKPRPAEDGTAALAEPVPGPGSVLEPAEGEEASGTSAMPPAPTVPTAPRPVSAPPVSAPPVPSTTVPSAPVPPPSVPSVPAPSVAVPAPPSVPLGQSNGDSEWWRALHESQRETALAHAAYQRAMADNHTAFLRLSEVALTSLAAALNGNGHHAPAPTYAPPATAPRPDPPAAWPDAPPAAPPAVRTERSPAPPDLVEPPARPEPAPVAEGDAADLEEVLLSVVADRTGFPEEMLSGEMDLEADLGVDSIKRVEVLSALRERVPGLADVDTARLGRLRTLREIADLFRGVAPVPAPERGPRPPGPQDPEPPPPARLAWRTAPAPAPGLRMAGLSDGPVLVTPGEPGVAEALAARLAERGVPAEAVPAEAVPAEAVPAEAVSAGTGSDGTGSALPSDARAVVFLGGLREVASPDEAFAVQREAFRLTRDLAPRFARDGGLLVTVQDTGGDFGLRGAHPERAWLGGIAALARTAAVEWPDASVKAVDCERGGRSADALAQALAAELLTGGAAPEVGLRADGTRTAPVLVPVPAPPPTEHDDLIRPDSVLVVSGGARGITARALVELAARHRPRLVLLGRTPPAEEPEALRAHVDEPSLTRALMARERDRTGRPPTPAEAAALAARVLAGRELRRTLEELRGHGSEVRYACVDVRDPTALAAALAAVRAEWGPVTGVVHAAGVLADRRLEDKTDEQFDRVFGTKADGLRGLLAATADDPLELVCVFSSVAAVHGNAGQCDYAMANEVLAHVASAERAAHPARRVRSIAWGPWRGGMVSPGLAHEFDRRGVPLLDPDAGARAFVAELSADSPDVRVVVAGAGDGAPHGAPPRRAAEVLVDAASHGHLADHAIVGVPVLPLAVVLEWFRAVAATWWPGGDAVVLGDVQVLRKAALPDFATTGHRLAVRGVRRAVDARPVVELELCGDGGVVHYRAVASVGEAPDPRPWHRPDGEPLDADDLYDGVVLFHGPAFQVLRGGPVVAADAAAGVVDGLRAKGWPAGLWHTDPVAVDGALQLAGLWAARRLAGAWLPMSVGRFAVGRSGPLTAPAEVVVRVGRVEHDTARCDIRVQDGGGAVAELTDVVLVRRPDVPADRVPAAPAGEVAVWRGASR</sequence>
<dbReference type="InterPro" id="IPR016035">
    <property type="entry name" value="Acyl_Trfase/lysoPLipase"/>
</dbReference>
<dbReference type="InterPro" id="IPR036291">
    <property type="entry name" value="NAD(P)-bd_dom_sf"/>
</dbReference>
<keyword evidence="11" id="KW-1185">Reference proteome</keyword>
<dbReference type="Pfam" id="PF14765">
    <property type="entry name" value="PS-DH"/>
    <property type="match status" value="1"/>
</dbReference>
<keyword evidence="3" id="KW-0808">Transferase</keyword>
<dbReference type="InterPro" id="IPR014031">
    <property type="entry name" value="Ketoacyl_synth_C"/>
</dbReference>
<dbReference type="SUPFAM" id="SSF53901">
    <property type="entry name" value="Thiolase-like"/>
    <property type="match status" value="1"/>
</dbReference>
<dbReference type="InterPro" id="IPR016036">
    <property type="entry name" value="Malonyl_transacylase_ACP-bd"/>
</dbReference>
<dbReference type="Pfam" id="PF00109">
    <property type="entry name" value="ketoacyl-synt"/>
    <property type="match status" value="1"/>
</dbReference>
<dbReference type="Gene3D" id="3.40.50.720">
    <property type="entry name" value="NAD(P)-binding Rossmann-like Domain"/>
    <property type="match status" value="1"/>
</dbReference>
<dbReference type="InterPro" id="IPR049900">
    <property type="entry name" value="PKS_mFAS_DH"/>
</dbReference>
<dbReference type="SUPFAM" id="SSF52151">
    <property type="entry name" value="FabD/lysophospholipase-like"/>
    <property type="match status" value="1"/>
</dbReference>
<feature type="compositionally biased region" description="Pro residues" evidence="6">
    <location>
        <begin position="1131"/>
        <end position="1146"/>
    </location>
</feature>
<dbReference type="SUPFAM" id="SSF51735">
    <property type="entry name" value="NAD(P)-binding Rossmann-fold domains"/>
    <property type="match status" value="2"/>
</dbReference>
<organism evidence="10 11">
    <name type="scientific">Saccharothrix australiensis</name>
    <dbReference type="NCBI Taxonomy" id="2072"/>
    <lineage>
        <taxon>Bacteria</taxon>
        <taxon>Bacillati</taxon>
        <taxon>Actinomycetota</taxon>
        <taxon>Actinomycetes</taxon>
        <taxon>Pseudonocardiales</taxon>
        <taxon>Pseudonocardiaceae</taxon>
        <taxon>Saccharothrix</taxon>
    </lineage>
</organism>
<dbReference type="Gene3D" id="3.40.47.10">
    <property type="match status" value="1"/>
</dbReference>
<dbReference type="InterPro" id="IPR001227">
    <property type="entry name" value="Ac_transferase_dom_sf"/>
</dbReference>
<dbReference type="InterPro" id="IPR009081">
    <property type="entry name" value="PP-bd_ACP"/>
</dbReference>
<feature type="active site" description="Proton acceptor; for dehydratase activity" evidence="5">
    <location>
        <position position="1786"/>
    </location>
</feature>
<protein>
    <submittedName>
        <fullName evidence="10">Polyketide-type polyunsaturated fatty acid synthase PfaA</fullName>
    </submittedName>
</protein>
<evidence type="ECO:0000259" key="9">
    <source>
        <dbReference type="PROSITE" id="PS52019"/>
    </source>
</evidence>
<dbReference type="GO" id="GO:0004312">
    <property type="term" value="F:fatty acid synthase activity"/>
    <property type="evidence" value="ECO:0007669"/>
    <property type="project" value="TreeGrafter"/>
</dbReference>
<proteinExistence type="predicted"/>
<dbReference type="Pfam" id="PF02801">
    <property type="entry name" value="Ketoacyl-synt_C"/>
    <property type="match status" value="1"/>
</dbReference>
<feature type="region of interest" description="C-terminal hotdog fold" evidence="5">
    <location>
        <begin position="1888"/>
        <end position="2029"/>
    </location>
</feature>
<dbReference type="Gene3D" id="1.10.1200.10">
    <property type="entry name" value="ACP-like"/>
    <property type="match status" value="1"/>
</dbReference>
<feature type="region of interest" description="Disordered" evidence="6">
    <location>
        <begin position="1094"/>
        <end position="1148"/>
    </location>
</feature>
<keyword evidence="4" id="KW-0012">Acyltransferase</keyword>
<dbReference type="RefSeq" id="WP_121011589.1">
    <property type="nucleotide sequence ID" value="NZ_RBXO01000001.1"/>
</dbReference>
<accession>A0A495VYL0</accession>
<dbReference type="SMART" id="SM00827">
    <property type="entry name" value="PKS_AT"/>
    <property type="match status" value="1"/>
</dbReference>
<comment type="caution">
    <text evidence="10">The sequence shown here is derived from an EMBL/GenBank/DDBJ whole genome shotgun (WGS) entry which is preliminary data.</text>
</comment>
<evidence type="ECO:0000256" key="4">
    <source>
        <dbReference type="ARBA" id="ARBA00023315"/>
    </source>
</evidence>
<feature type="active site" description="Proton donor; for dehydratase activity" evidence="5">
    <location>
        <position position="1947"/>
    </location>
</feature>
<name>A0A495VYL0_9PSEU</name>
<dbReference type="PROSITE" id="PS52019">
    <property type="entry name" value="PKS_MFAS_DH"/>
    <property type="match status" value="1"/>
</dbReference>
<dbReference type="Gene3D" id="3.40.366.10">
    <property type="entry name" value="Malonyl-Coenzyme A Acyl Carrier Protein, domain 2"/>
    <property type="match status" value="1"/>
</dbReference>
<dbReference type="SMART" id="SM00822">
    <property type="entry name" value="PKS_KR"/>
    <property type="match status" value="1"/>
</dbReference>